<evidence type="ECO:0000256" key="6">
    <source>
        <dbReference type="ARBA" id="ARBA00023136"/>
    </source>
</evidence>
<evidence type="ECO:0000259" key="8">
    <source>
        <dbReference type="PROSITE" id="PS50928"/>
    </source>
</evidence>
<dbReference type="GO" id="GO:0005886">
    <property type="term" value="C:plasma membrane"/>
    <property type="evidence" value="ECO:0007669"/>
    <property type="project" value="UniProtKB-SubCell"/>
</dbReference>
<protein>
    <submittedName>
        <fullName evidence="9">Carbohydrate ABC transporter permease</fullName>
    </submittedName>
</protein>
<comment type="caution">
    <text evidence="9">The sequence shown here is derived from an EMBL/GenBank/DDBJ whole genome shotgun (WGS) entry which is preliminary data.</text>
</comment>
<dbReference type="PANTHER" id="PTHR32243">
    <property type="entry name" value="MALTOSE TRANSPORT SYSTEM PERMEASE-RELATED"/>
    <property type="match status" value="1"/>
</dbReference>
<evidence type="ECO:0000256" key="5">
    <source>
        <dbReference type="ARBA" id="ARBA00022989"/>
    </source>
</evidence>
<keyword evidence="5 7" id="KW-1133">Transmembrane helix</keyword>
<dbReference type="Proteomes" id="UP000293142">
    <property type="component" value="Unassembled WGS sequence"/>
</dbReference>
<evidence type="ECO:0000256" key="3">
    <source>
        <dbReference type="ARBA" id="ARBA00022475"/>
    </source>
</evidence>
<evidence type="ECO:0000256" key="2">
    <source>
        <dbReference type="ARBA" id="ARBA00022448"/>
    </source>
</evidence>
<evidence type="ECO:0000313" key="9">
    <source>
        <dbReference type="EMBL" id="TBL75733.1"/>
    </source>
</evidence>
<evidence type="ECO:0000256" key="7">
    <source>
        <dbReference type="RuleBase" id="RU363032"/>
    </source>
</evidence>
<dbReference type="RefSeq" id="WP_131015645.1">
    <property type="nucleotide sequence ID" value="NZ_SIRE01000016.1"/>
</dbReference>
<dbReference type="CDD" id="cd06261">
    <property type="entry name" value="TM_PBP2"/>
    <property type="match status" value="1"/>
</dbReference>
<feature type="transmembrane region" description="Helical" evidence="7">
    <location>
        <begin position="12"/>
        <end position="32"/>
    </location>
</feature>
<evidence type="ECO:0000313" key="10">
    <source>
        <dbReference type="Proteomes" id="UP000293142"/>
    </source>
</evidence>
<reference evidence="9 10" key="1">
    <citation type="submission" date="2019-02" db="EMBL/GenBank/DDBJ databases">
        <title>Paenibacillus sp. nov., isolated from surface-sterilized tissue of Thalictrum simplex L.</title>
        <authorList>
            <person name="Tuo L."/>
        </authorList>
    </citation>
    <scope>NUCLEOTIDE SEQUENCE [LARGE SCALE GENOMIC DNA]</scope>
    <source>
        <strain evidence="9 10">N2SHLJ1</strain>
    </source>
</reference>
<feature type="transmembrane region" description="Helical" evidence="7">
    <location>
        <begin position="245"/>
        <end position="263"/>
    </location>
</feature>
<keyword evidence="4 7" id="KW-0812">Transmembrane</keyword>
<feature type="transmembrane region" description="Helical" evidence="7">
    <location>
        <begin position="140"/>
        <end position="163"/>
    </location>
</feature>
<dbReference type="Gene3D" id="1.10.3720.10">
    <property type="entry name" value="MetI-like"/>
    <property type="match status" value="1"/>
</dbReference>
<dbReference type="PROSITE" id="PS51257">
    <property type="entry name" value="PROKAR_LIPOPROTEIN"/>
    <property type="match status" value="1"/>
</dbReference>
<keyword evidence="10" id="KW-1185">Reference proteome</keyword>
<keyword evidence="2 7" id="KW-0813">Transport</keyword>
<organism evidence="9 10">
    <name type="scientific">Paenibacillus thalictri</name>
    <dbReference type="NCBI Taxonomy" id="2527873"/>
    <lineage>
        <taxon>Bacteria</taxon>
        <taxon>Bacillati</taxon>
        <taxon>Bacillota</taxon>
        <taxon>Bacilli</taxon>
        <taxon>Bacillales</taxon>
        <taxon>Paenibacillaceae</taxon>
        <taxon>Paenibacillus</taxon>
    </lineage>
</organism>
<dbReference type="SUPFAM" id="SSF161098">
    <property type="entry name" value="MetI-like"/>
    <property type="match status" value="1"/>
</dbReference>
<keyword evidence="3" id="KW-1003">Cell membrane</keyword>
<evidence type="ECO:0000256" key="4">
    <source>
        <dbReference type="ARBA" id="ARBA00022692"/>
    </source>
</evidence>
<dbReference type="AlphaFoldDB" id="A0A4Q9DQP8"/>
<feature type="domain" description="ABC transmembrane type-1" evidence="8">
    <location>
        <begin position="72"/>
        <end position="263"/>
    </location>
</feature>
<gene>
    <name evidence="9" type="ORF">EYB31_22365</name>
</gene>
<feature type="transmembrane region" description="Helical" evidence="7">
    <location>
        <begin position="107"/>
        <end position="128"/>
    </location>
</feature>
<comment type="similarity">
    <text evidence="7">Belongs to the binding-protein-dependent transport system permease family.</text>
</comment>
<sequence length="278" mass="31006">MTKVRNPALLTLVYAILAVACLFILIPVLWMISTSIKAETDIFAIPPRWLPEKVTFDAFSRIWTNYPFGTYFVNSLLSVSLATVLSLFFSTLAGFGASRFQFKGKGAFLTFLLVTQMFPSIMLLIPFYKIMQMLGLLDSLAGLVLTYISFTIPFCSWMMMGYFNTISKEIDQAAMIDGCSRLRLFWQILLPLTLPGVAATAIYSFIAGWNEYIFALVLITTETNKTLPIGIGQLIGQYKIVWNDLMAASLAASVPLTILFLFMQKYFISSLTAGAVKS</sequence>
<dbReference type="PANTHER" id="PTHR32243:SF18">
    <property type="entry name" value="INNER MEMBRANE ABC TRANSPORTER PERMEASE PROTEIN YCJP"/>
    <property type="match status" value="1"/>
</dbReference>
<dbReference type="OrthoDB" id="9810086at2"/>
<dbReference type="Pfam" id="PF00528">
    <property type="entry name" value="BPD_transp_1"/>
    <property type="match status" value="1"/>
</dbReference>
<comment type="subcellular location">
    <subcellularLocation>
        <location evidence="1 7">Cell membrane</location>
        <topology evidence="1 7">Multi-pass membrane protein</topology>
    </subcellularLocation>
</comment>
<feature type="transmembrane region" description="Helical" evidence="7">
    <location>
        <begin position="71"/>
        <end position="95"/>
    </location>
</feature>
<name>A0A4Q9DQP8_9BACL</name>
<feature type="transmembrane region" description="Helical" evidence="7">
    <location>
        <begin position="184"/>
        <end position="206"/>
    </location>
</feature>
<dbReference type="GO" id="GO:0055085">
    <property type="term" value="P:transmembrane transport"/>
    <property type="evidence" value="ECO:0007669"/>
    <property type="project" value="InterPro"/>
</dbReference>
<dbReference type="EMBL" id="SIRE01000016">
    <property type="protein sequence ID" value="TBL75733.1"/>
    <property type="molecule type" value="Genomic_DNA"/>
</dbReference>
<dbReference type="InterPro" id="IPR050901">
    <property type="entry name" value="BP-dep_ABC_trans_perm"/>
</dbReference>
<dbReference type="PROSITE" id="PS50928">
    <property type="entry name" value="ABC_TM1"/>
    <property type="match status" value="1"/>
</dbReference>
<dbReference type="InterPro" id="IPR035906">
    <property type="entry name" value="MetI-like_sf"/>
</dbReference>
<dbReference type="InterPro" id="IPR000515">
    <property type="entry name" value="MetI-like"/>
</dbReference>
<proteinExistence type="inferred from homology"/>
<keyword evidence="6 7" id="KW-0472">Membrane</keyword>
<accession>A0A4Q9DQP8</accession>
<evidence type="ECO:0000256" key="1">
    <source>
        <dbReference type="ARBA" id="ARBA00004651"/>
    </source>
</evidence>